<accession>E2PUT5</accession>
<feature type="compositionally biased region" description="Low complexity" evidence="1">
    <location>
        <begin position="132"/>
        <end position="141"/>
    </location>
</feature>
<sequence>MSTIDAGPVGHRVSIVDEDPLRARKEARELLAALAPAEPRAALVLPGRTAGSGGDKGGSVTDLIGVVFSGGALAAAGVQIWLARVPQRTVVVTRSDGATLRITGREARADEERIERFLRGAPDPADTDGPDGPDTNGPDAA</sequence>
<keyword evidence="3" id="KW-1185">Reference proteome</keyword>
<dbReference type="AlphaFoldDB" id="E2PUT5"/>
<name>E2PUT5_STRCL</name>
<dbReference type="Pfam" id="PF19953">
    <property type="entry name" value="EACC1"/>
    <property type="match status" value="1"/>
</dbReference>
<dbReference type="RefSeq" id="WP_003962152.1">
    <property type="nucleotide sequence ID" value="NZ_CM000913.1"/>
</dbReference>
<dbReference type="InterPro" id="IPR045428">
    <property type="entry name" value="EACC1"/>
</dbReference>
<protein>
    <submittedName>
        <fullName evidence="2">Uncharacterized protein</fullName>
    </submittedName>
</protein>
<dbReference type="EMBL" id="CM000913">
    <property type="protein sequence ID" value="EFG09832.1"/>
    <property type="molecule type" value="Genomic_DNA"/>
</dbReference>
<reference evidence="2 3" key="1">
    <citation type="journal article" date="2010" name="Genome Biol. Evol.">
        <title>The sequence of a 1.8-mb bacterial linear plasmid reveals a rich evolutionary reservoir of secondary metabolic pathways.</title>
        <authorList>
            <person name="Medema M.H."/>
            <person name="Trefzer A."/>
            <person name="Kovalchuk A."/>
            <person name="van den Berg M."/>
            <person name="Mueller U."/>
            <person name="Heijne W."/>
            <person name="Wu L."/>
            <person name="Alam M.T."/>
            <person name="Ronning C.M."/>
            <person name="Nierman W.C."/>
            <person name="Bovenberg R.A.L."/>
            <person name="Breitling R."/>
            <person name="Takano E."/>
        </authorList>
    </citation>
    <scope>NUCLEOTIDE SEQUENCE [LARGE SCALE GENOMIC DNA]</scope>
    <source>
        <strain evidence="3">ATCC 27064 / DSM 738 / JCM 4710 / NBRC 13307 / NCIMB 12785 / NRRL 3585 / VKM Ac-602</strain>
    </source>
</reference>
<proteinExistence type="predicted"/>
<dbReference type="GeneID" id="93728790"/>
<evidence type="ECO:0000313" key="2">
    <source>
        <dbReference type="EMBL" id="EFG09832.1"/>
    </source>
</evidence>
<organism evidence="2 3">
    <name type="scientific">Streptomyces clavuligerus</name>
    <dbReference type="NCBI Taxonomy" id="1901"/>
    <lineage>
        <taxon>Bacteria</taxon>
        <taxon>Bacillati</taxon>
        <taxon>Actinomycetota</taxon>
        <taxon>Actinomycetes</taxon>
        <taxon>Kitasatosporales</taxon>
        <taxon>Streptomycetaceae</taxon>
        <taxon>Streptomyces</taxon>
    </lineage>
</organism>
<dbReference type="KEGG" id="sclf:BB341_05110"/>
<dbReference type="OrthoDB" id="4237262at2"/>
<evidence type="ECO:0000256" key="1">
    <source>
        <dbReference type="SAM" id="MobiDB-lite"/>
    </source>
</evidence>
<feature type="region of interest" description="Disordered" evidence="1">
    <location>
        <begin position="111"/>
        <end position="141"/>
    </location>
</feature>
<evidence type="ECO:0000313" key="3">
    <source>
        <dbReference type="Proteomes" id="UP000002357"/>
    </source>
</evidence>
<gene>
    <name evidence="2" type="ORF">SCLAV_4760</name>
</gene>
<dbReference type="eggNOG" id="ENOG50342D3">
    <property type="taxonomic scope" value="Bacteria"/>
</dbReference>
<dbReference type="Proteomes" id="UP000002357">
    <property type="component" value="Chromosome"/>
</dbReference>